<organism evidence="2 3">
    <name type="scientific">Halteria grandinella</name>
    <dbReference type="NCBI Taxonomy" id="5974"/>
    <lineage>
        <taxon>Eukaryota</taxon>
        <taxon>Sar</taxon>
        <taxon>Alveolata</taxon>
        <taxon>Ciliophora</taxon>
        <taxon>Intramacronucleata</taxon>
        <taxon>Spirotrichea</taxon>
        <taxon>Stichotrichia</taxon>
        <taxon>Sporadotrichida</taxon>
        <taxon>Halteriidae</taxon>
        <taxon>Halteria</taxon>
    </lineage>
</organism>
<accession>A0A8J8NCY9</accession>
<evidence type="ECO:0000256" key="1">
    <source>
        <dbReference type="SAM" id="MobiDB-lite"/>
    </source>
</evidence>
<evidence type="ECO:0000313" key="2">
    <source>
        <dbReference type="EMBL" id="TNV72404.1"/>
    </source>
</evidence>
<feature type="compositionally biased region" description="Basic and acidic residues" evidence="1">
    <location>
        <begin position="1"/>
        <end position="10"/>
    </location>
</feature>
<gene>
    <name evidence="2" type="ORF">FGO68_gene15396</name>
</gene>
<name>A0A8J8NCY9_HALGN</name>
<dbReference type="AlphaFoldDB" id="A0A8J8NCY9"/>
<evidence type="ECO:0000313" key="3">
    <source>
        <dbReference type="Proteomes" id="UP000785679"/>
    </source>
</evidence>
<dbReference type="EMBL" id="RRYP01022520">
    <property type="protein sequence ID" value="TNV72404.1"/>
    <property type="molecule type" value="Genomic_DNA"/>
</dbReference>
<comment type="caution">
    <text evidence="2">The sequence shown here is derived from an EMBL/GenBank/DDBJ whole genome shotgun (WGS) entry which is preliminary data.</text>
</comment>
<sequence length="114" mass="13088">MSCFKQDEAQKNITKPPPRSSQVDRTIASRMDTSDIVSSTTHEKMMTKITKKNVIEVQLRCLRIVTRRQLWLANLTTTRKIQAACLIKSIRRNREIPGKSTMSRRLAATQSKQT</sequence>
<reference evidence="2" key="1">
    <citation type="submission" date="2019-06" db="EMBL/GenBank/DDBJ databases">
        <authorList>
            <person name="Zheng W."/>
        </authorList>
    </citation>
    <scope>NUCLEOTIDE SEQUENCE</scope>
    <source>
        <strain evidence="2">QDHG01</strain>
    </source>
</reference>
<keyword evidence="3" id="KW-1185">Reference proteome</keyword>
<proteinExistence type="predicted"/>
<feature type="region of interest" description="Disordered" evidence="1">
    <location>
        <begin position="1"/>
        <end position="34"/>
    </location>
</feature>
<dbReference type="Proteomes" id="UP000785679">
    <property type="component" value="Unassembled WGS sequence"/>
</dbReference>
<protein>
    <submittedName>
        <fullName evidence="2">Uncharacterized protein</fullName>
    </submittedName>
</protein>